<sequence length="97" mass="11529">MGTKYDIANYFIDSLQVNVNEPLATKIQKPSNKEANFYIQDYVVNKFLKAKIKGDIEEMEKLKQENPKIEKANQEGWEFIQKLERMGVDFKNYEYKK</sequence>
<proteinExistence type="predicted"/>
<dbReference type="STRING" id="1189621.A3SI_20132"/>
<dbReference type="Proteomes" id="UP000005551">
    <property type="component" value="Unassembled WGS sequence"/>
</dbReference>
<organism evidence="1 2">
    <name type="scientific">Nitritalea halalkaliphila LW7</name>
    <dbReference type="NCBI Taxonomy" id="1189621"/>
    <lineage>
        <taxon>Bacteria</taxon>
        <taxon>Pseudomonadati</taxon>
        <taxon>Bacteroidota</taxon>
        <taxon>Cytophagia</taxon>
        <taxon>Cytophagales</taxon>
        <taxon>Cyclobacteriaceae</taxon>
        <taxon>Nitritalea</taxon>
    </lineage>
</organism>
<comment type="caution">
    <text evidence="1">The sequence shown here is derived from an EMBL/GenBank/DDBJ whole genome shotgun (WGS) entry which is preliminary data.</text>
</comment>
<keyword evidence="2" id="KW-1185">Reference proteome</keyword>
<reference evidence="1 2" key="1">
    <citation type="submission" date="2012-05" db="EMBL/GenBank/DDBJ databases">
        <title>Genome sequence of Nitritalea halalkaliphila LW7.</title>
        <authorList>
            <person name="Jangir P.K."/>
            <person name="Singh A."/>
            <person name="Shivaji S."/>
            <person name="Sharma R."/>
        </authorList>
    </citation>
    <scope>NUCLEOTIDE SEQUENCE [LARGE SCALE GENOMIC DNA]</scope>
    <source>
        <strain evidence="1 2">LW7</strain>
    </source>
</reference>
<gene>
    <name evidence="1" type="ORF">A3SI_20132</name>
</gene>
<dbReference type="EMBL" id="AJYA01000105">
    <property type="protein sequence ID" value="EIM72007.1"/>
    <property type="molecule type" value="Genomic_DNA"/>
</dbReference>
<dbReference type="RefSeq" id="WP_009057790.1">
    <property type="nucleotide sequence ID" value="NZ_AJYA01000105.1"/>
</dbReference>
<evidence type="ECO:0000313" key="1">
    <source>
        <dbReference type="EMBL" id="EIM72007.1"/>
    </source>
</evidence>
<protein>
    <submittedName>
        <fullName evidence="1">Uncharacterized protein</fullName>
    </submittedName>
</protein>
<accession>I5BR05</accession>
<dbReference type="AlphaFoldDB" id="I5BR05"/>
<evidence type="ECO:0000313" key="2">
    <source>
        <dbReference type="Proteomes" id="UP000005551"/>
    </source>
</evidence>
<name>I5BR05_9BACT</name>